<dbReference type="GO" id="GO:0006882">
    <property type="term" value="P:intracellular zinc ion homeostasis"/>
    <property type="evidence" value="ECO:0007669"/>
    <property type="project" value="TreeGrafter"/>
</dbReference>
<dbReference type="Proteomes" id="UP000000707">
    <property type="component" value="Unassembled WGS sequence"/>
</dbReference>
<protein>
    <recommendedName>
        <fullName evidence="10">HlyIII-domain-containing protein</fullName>
    </recommendedName>
</protein>
<keyword evidence="5 7" id="KW-0472">Membrane</keyword>
<evidence type="ECO:0000256" key="4">
    <source>
        <dbReference type="ARBA" id="ARBA00022989"/>
    </source>
</evidence>
<accession>G3B5K9</accession>
<evidence type="ECO:0008006" key="10">
    <source>
        <dbReference type="Google" id="ProtNLM"/>
    </source>
</evidence>
<sequence length="317" mass="36296">MDLSSSTVVENTNDFRATSIPTTINGLRFYHELDEWQQDNHFIRSGYVKGTNSYKSSFNSLFYIHNETGNIYSHLLPSLVIAGSLVYYLKFQLPLYESHLQVWEWINFLQFGFAATFCLAMSSIFHCIKSHSHSVARFGNQLDYFGIIILITCSLISIMVFAYHREPKFKYGFSCLFLVLGSICTFLTLDPKFSTSVYRPIRSTMFILFGLSGVVPIVSAVNTYGLEVTKRKAGLNWLIWEGVLYISGAVLYAMRVPERFSHVEQDQASLLNNPMVGKFDIWGHSHQIFHVLVVIAAFCHWKGLVQCYHTMHQDMLA</sequence>
<evidence type="ECO:0000313" key="8">
    <source>
        <dbReference type="EMBL" id="EGV63254.1"/>
    </source>
</evidence>
<feature type="transmembrane region" description="Helical" evidence="7">
    <location>
        <begin position="102"/>
        <end position="124"/>
    </location>
</feature>
<dbReference type="PANTHER" id="PTHR20855">
    <property type="entry name" value="ADIPOR/PROGESTIN RECEPTOR-RELATED"/>
    <property type="match status" value="1"/>
</dbReference>
<dbReference type="AlphaFoldDB" id="G3B5K9"/>
<evidence type="ECO:0000256" key="6">
    <source>
        <dbReference type="PIRSR" id="PIRSR604254-1"/>
    </source>
</evidence>
<keyword evidence="6" id="KW-0862">Zinc</keyword>
<dbReference type="GO" id="GO:0038023">
    <property type="term" value="F:signaling receptor activity"/>
    <property type="evidence" value="ECO:0007669"/>
    <property type="project" value="TreeGrafter"/>
</dbReference>
<dbReference type="GO" id="GO:0016020">
    <property type="term" value="C:membrane"/>
    <property type="evidence" value="ECO:0007669"/>
    <property type="project" value="UniProtKB-SubCell"/>
</dbReference>
<evidence type="ECO:0000313" key="9">
    <source>
        <dbReference type="Proteomes" id="UP000000707"/>
    </source>
</evidence>
<feature type="binding site" evidence="6">
    <location>
        <position position="126"/>
    </location>
    <ligand>
        <name>Zn(2+)</name>
        <dbReference type="ChEBI" id="CHEBI:29105"/>
    </ligand>
</feature>
<dbReference type="Pfam" id="PF03006">
    <property type="entry name" value="HlyIII"/>
    <property type="match status" value="1"/>
</dbReference>
<dbReference type="HOGENOM" id="CLU_023075_2_0_1"/>
<dbReference type="PANTHER" id="PTHR20855:SF52">
    <property type="entry name" value="ADIPONECTIN RECEPTOR PROTEIN"/>
    <property type="match status" value="1"/>
</dbReference>
<dbReference type="EMBL" id="GL996524">
    <property type="protein sequence ID" value="EGV63254.1"/>
    <property type="molecule type" value="Genomic_DNA"/>
</dbReference>
<dbReference type="OrthoDB" id="5585968at2759"/>
<evidence type="ECO:0000256" key="7">
    <source>
        <dbReference type="SAM" id="Phobius"/>
    </source>
</evidence>
<feature type="transmembrane region" description="Helical" evidence="7">
    <location>
        <begin position="233"/>
        <end position="254"/>
    </location>
</feature>
<keyword evidence="9" id="KW-1185">Reference proteome</keyword>
<dbReference type="eggNOG" id="KOG0748">
    <property type="taxonomic scope" value="Eukaryota"/>
</dbReference>
<evidence type="ECO:0000256" key="2">
    <source>
        <dbReference type="ARBA" id="ARBA00007018"/>
    </source>
</evidence>
<feature type="binding site" evidence="6">
    <location>
        <position position="286"/>
    </location>
    <ligand>
        <name>Zn(2+)</name>
        <dbReference type="ChEBI" id="CHEBI:29105"/>
    </ligand>
</feature>
<keyword evidence="4 7" id="KW-1133">Transmembrane helix</keyword>
<keyword evidence="3 7" id="KW-0812">Transmembrane</keyword>
<reference evidence="8 9" key="1">
    <citation type="journal article" date="2011" name="Proc. Natl. Acad. Sci. U.S.A.">
        <title>Comparative genomics of xylose-fermenting fungi for enhanced biofuel production.</title>
        <authorList>
            <person name="Wohlbach D.J."/>
            <person name="Kuo A."/>
            <person name="Sato T.K."/>
            <person name="Potts K.M."/>
            <person name="Salamov A.A."/>
            <person name="LaButti K.M."/>
            <person name="Sun H."/>
            <person name="Clum A."/>
            <person name="Pangilinan J.L."/>
            <person name="Lindquist E.A."/>
            <person name="Lucas S."/>
            <person name="Lapidus A."/>
            <person name="Jin M."/>
            <person name="Gunawan C."/>
            <person name="Balan V."/>
            <person name="Dale B.E."/>
            <person name="Jeffries T.W."/>
            <person name="Zinkel R."/>
            <person name="Barry K.W."/>
            <person name="Grigoriev I.V."/>
            <person name="Gasch A.P."/>
        </authorList>
    </citation>
    <scope>NUCLEOTIDE SEQUENCE [LARGE SCALE GENOMIC DNA]</scope>
    <source>
        <strain evidence="9">ATCC 10573 / BCRC 21748 / CBS 615 / JCM 9827 / NBRC 10315 / NRRL Y-1498 / VKM Y-70</strain>
    </source>
</reference>
<feature type="transmembrane region" description="Helical" evidence="7">
    <location>
        <begin position="71"/>
        <end position="90"/>
    </location>
</feature>
<evidence type="ECO:0000256" key="1">
    <source>
        <dbReference type="ARBA" id="ARBA00004141"/>
    </source>
</evidence>
<dbReference type="STRING" id="590646.G3B5K9"/>
<comment type="subcellular location">
    <subcellularLocation>
        <location evidence="1">Membrane</location>
        <topology evidence="1">Multi-pass membrane protein</topology>
    </subcellularLocation>
</comment>
<name>G3B5K9_CANTC</name>
<feature type="binding site" evidence="6">
    <location>
        <position position="290"/>
    </location>
    <ligand>
        <name>Zn(2+)</name>
        <dbReference type="ChEBI" id="CHEBI:29105"/>
    </ligand>
</feature>
<feature type="transmembrane region" description="Helical" evidence="7">
    <location>
        <begin position="144"/>
        <end position="164"/>
    </location>
</feature>
<keyword evidence="6" id="KW-0479">Metal-binding</keyword>
<gene>
    <name evidence="8" type="ORF">CANTEDRAFT_106689</name>
</gene>
<dbReference type="InterPro" id="IPR004254">
    <property type="entry name" value="AdipoR/HlyIII-related"/>
</dbReference>
<comment type="similarity">
    <text evidence="2">Belongs to the ADIPOR family.</text>
</comment>
<organism evidence="9">
    <name type="scientific">Candida tenuis (strain ATCC 10573 / BCRC 21748 / CBS 615 / JCM 9827 / NBRC 10315 / NRRL Y-1498 / VKM Y-70)</name>
    <name type="common">Yeast</name>
    <name type="synonym">Yamadazyma tenuis</name>
    <dbReference type="NCBI Taxonomy" id="590646"/>
    <lineage>
        <taxon>Eukaryota</taxon>
        <taxon>Fungi</taxon>
        <taxon>Dikarya</taxon>
        <taxon>Ascomycota</taxon>
        <taxon>Saccharomycotina</taxon>
        <taxon>Pichiomycetes</taxon>
        <taxon>Debaryomycetaceae</taxon>
        <taxon>Yamadazyma</taxon>
    </lineage>
</organism>
<feature type="transmembrane region" description="Helical" evidence="7">
    <location>
        <begin position="201"/>
        <end position="221"/>
    </location>
</feature>
<dbReference type="GO" id="GO:0046872">
    <property type="term" value="F:metal ion binding"/>
    <property type="evidence" value="ECO:0007669"/>
    <property type="project" value="UniProtKB-KW"/>
</dbReference>
<feature type="transmembrane region" description="Helical" evidence="7">
    <location>
        <begin position="288"/>
        <end position="305"/>
    </location>
</feature>
<evidence type="ECO:0000256" key="5">
    <source>
        <dbReference type="ARBA" id="ARBA00023136"/>
    </source>
</evidence>
<feature type="transmembrane region" description="Helical" evidence="7">
    <location>
        <begin position="171"/>
        <end position="189"/>
    </location>
</feature>
<evidence type="ECO:0000256" key="3">
    <source>
        <dbReference type="ARBA" id="ARBA00022692"/>
    </source>
</evidence>
<proteinExistence type="inferred from homology"/>